<sequence>MGKPMNAAEHHTALSDAAHLIGVQPYALWLDYFGLCGNLTPLDIEAYICGLAPLPAADRSILEQALWELDPVLYGLAVHATRTS</sequence>
<organism evidence="1 2">
    <name type="scientific">Arthrobacter agilis</name>
    <dbReference type="NCBI Taxonomy" id="37921"/>
    <lineage>
        <taxon>Bacteria</taxon>
        <taxon>Bacillati</taxon>
        <taxon>Actinomycetota</taxon>
        <taxon>Actinomycetes</taxon>
        <taxon>Micrococcales</taxon>
        <taxon>Micrococcaceae</taxon>
        <taxon>Arthrobacter</taxon>
    </lineage>
</organism>
<evidence type="ECO:0000313" key="1">
    <source>
        <dbReference type="EMBL" id="AUZ88485.1"/>
    </source>
</evidence>
<dbReference type="EMBL" id="CP024915">
    <property type="protein sequence ID" value="AUZ88485.1"/>
    <property type="molecule type" value="Genomic_DNA"/>
</dbReference>
<reference evidence="1 2" key="1">
    <citation type="submission" date="2017-11" db="EMBL/GenBank/DDBJ databases">
        <title>Draft genome of Arthrobacter agilis strain UMCV2, a plant growth-promoting rhizobacterium and biocontrol capacity of phytopathogenic fungi.</title>
        <authorList>
            <person name="Martinez-Camara R."/>
            <person name="Santoyo G."/>
            <person name="Moreno-Hagelsieb G."/>
            <person name="Valencia-Cantero E."/>
        </authorList>
    </citation>
    <scope>NUCLEOTIDE SEQUENCE [LARGE SCALE GENOMIC DNA]</scope>
    <source>
        <strain evidence="1 2">UMCV2</strain>
    </source>
</reference>
<evidence type="ECO:0000313" key="2">
    <source>
        <dbReference type="Proteomes" id="UP000239187"/>
    </source>
</evidence>
<name>A0A2L0UGW3_9MICC</name>
<dbReference type="RefSeq" id="WP_133081734.1">
    <property type="nucleotide sequence ID" value="NZ_CP024915.1"/>
</dbReference>
<proteinExistence type="predicted"/>
<accession>A0A2L0UGW3</accession>
<protein>
    <submittedName>
        <fullName evidence="1">Uncharacterized protein</fullName>
    </submittedName>
</protein>
<dbReference type="AlphaFoldDB" id="A0A2L0UGW3"/>
<dbReference type="Proteomes" id="UP000239187">
    <property type="component" value="Chromosome"/>
</dbReference>
<gene>
    <name evidence="1" type="ORF">CVO76_13180</name>
</gene>